<dbReference type="PROSITE" id="PS00237">
    <property type="entry name" value="G_PROTEIN_RECEP_F1_1"/>
    <property type="match status" value="1"/>
</dbReference>
<dbReference type="Pfam" id="PF00001">
    <property type="entry name" value="7tm_1"/>
    <property type="match status" value="1"/>
</dbReference>
<evidence type="ECO:0000256" key="3">
    <source>
        <dbReference type="ARBA" id="ARBA00022989"/>
    </source>
</evidence>
<dbReference type="OrthoDB" id="6157309at2759"/>
<dbReference type="PROSITE" id="PS51257">
    <property type="entry name" value="PROKAR_LIPOPROTEIN"/>
    <property type="match status" value="1"/>
</dbReference>
<dbReference type="InterPro" id="IPR017452">
    <property type="entry name" value="GPCR_Rhodpsn_7TM"/>
</dbReference>
<accession>A0A210QLC9</accession>
<proteinExistence type="inferred from homology"/>
<keyword evidence="5 10" id="KW-0472">Membrane</keyword>
<evidence type="ECO:0000256" key="2">
    <source>
        <dbReference type="ARBA" id="ARBA00022692"/>
    </source>
</evidence>
<feature type="compositionally biased region" description="Polar residues" evidence="9">
    <location>
        <begin position="260"/>
        <end position="273"/>
    </location>
</feature>
<evidence type="ECO:0000313" key="13">
    <source>
        <dbReference type="Proteomes" id="UP000242188"/>
    </source>
</evidence>
<evidence type="ECO:0000256" key="10">
    <source>
        <dbReference type="SAM" id="Phobius"/>
    </source>
</evidence>
<feature type="transmembrane region" description="Helical" evidence="10">
    <location>
        <begin position="55"/>
        <end position="75"/>
    </location>
</feature>
<dbReference type="PROSITE" id="PS50262">
    <property type="entry name" value="G_PROTEIN_RECEP_F1_2"/>
    <property type="match status" value="1"/>
</dbReference>
<feature type="compositionally biased region" description="Polar residues" evidence="9">
    <location>
        <begin position="326"/>
        <end position="339"/>
    </location>
</feature>
<comment type="caution">
    <text evidence="12">The sequence shown here is derived from an EMBL/GenBank/DDBJ whole genome shotgun (WGS) entry which is preliminary data.</text>
</comment>
<organism evidence="12 13">
    <name type="scientific">Mizuhopecten yessoensis</name>
    <name type="common">Japanese scallop</name>
    <name type="synonym">Patinopecten yessoensis</name>
    <dbReference type="NCBI Taxonomy" id="6573"/>
    <lineage>
        <taxon>Eukaryota</taxon>
        <taxon>Metazoa</taxon>
        <taxon>Spiralia</taxon>
        <taxon>Lophotrochozoa</taxon>
        <taxon>Mollusca</taxon>
        <taxon>Bivalvia</taxon>
        <taxon>Autobranchia</taxon>
        <taxon>Pteriomorphia</taxon>
        <taxon>Pectinida</taxon>
        <taxon>Pectinoidea</taxon>
        <taxon>Pectinidae</taxon>
        <taxon>Mizuhopecten</taxon>
    </lineage>
</organism>
<dbReference type="Gene3D" id="1.20.1070.10">
    <property type="entry name" value="Rhodopsin 7-helix transmembrane proteins"/>
    <property type="match status" value="1"/>
</dbReference>
<dbReference type="GO" id="GO:0004930">
    <property type="term" value="F:G protein-coupled receptor activity"/>
    <property type="evidence" value="ECO:0007669"/>
    <property type="project" value="UniProtKB-KW"/>
</dbReference>
<evidence type="ECO:0000256" key="7">
    <source>
        <dbReference type="ARBA" id="ARBA00023224"/>
    </source>
</evidence>
<feature type="transmembrane region" description="Helical" evidence="10">
    <location>
        <begin position="20"/>
        <end position="43"/>
    </location>
</feature>
<feature type="transmembrane region" description="Helical" evidence="10">
    <location>
        <begin position="186"/>
        <end position="209"/>
    </location>
</feature>
<evidence type="ECO:0000256" key="8">
    <source>
        <dbReference type="RuleBase" id="RU000688"/>
    </source>
</evidence>
<keyword evidence="3 10" id="KW-1133">Transmembrane helix</keyword>
<feature type="compositionally biased region" description="Low complexity" evidence="9">
    <location>
        <begin position="310"/>
        <end position="325"/>
    </location>
</feature>
<dbReference type="PANTHER" id="PTHR24243:SF224">
    <property type="entry name" value="G-PROTEIN COUPLED RECEPTOR 19-RELATED"/>
    <property type="match status" value="1"/>
</dbReference>
<evidence type="ECO:0000256" key="4">
    <source>
        <dbReference type="ARBA" id="ARBA00023040"/>
    </source>
</evidence>
<feature type="domain" description="G-protein coupled receptors family 1 profile" evidence="11">
    <location>
        <begin position="35"/>
        <end position="417"/>
    </location>
</feature>
<comment type="similarity">
    <text evidence="8">Belongs to the G-protein coupled receptor 1 family.</text>
</comment>
<evidence type="ECO:0000313" key="12">
    <source>
        <dbReference type="EMBL" id="OWF49553.1"/>
    </source>
</evidence>
<protein>
    <submittedName>
        <fullName evidence="12">Alpha-2A adrenergic receptor</fullName>
    </submittedName>
</protein>
<keyword evidence="2 8" id="KW-0812">Transmembrane</keyword>
<keyword evidence="7 8" id="KW-0807">Transducer</keyword>
<feature type="region of interest" description="Disordered" evidence="9">
    <location>
        <begin position="245"/>
        <end position="342"/>
    </location>
</feature>
<evidence type="ECO:0000259" key="11">
    <source>
        <dbReference type="PROSITE" id="PS50262"/>
    </source>
</evidence>
<evidence type="ECO:0000256" key="6">
    <source>
        <dbReference type="ARBA" id="ARBA00023170"/>
    </source>
</evidence>
<dbReference type="AlphaFoldDB" id="A0A210QLC9"/>
<dbReference type="InterPro" id="IPR000276">
    <property type="entry name" value="GPCR_Rhodpsn"/>
</dbReference>
<feature type="transmembrane region" description="Helical" evidence="10">
    <location>
        <begin position="134"/>
        <end position="157"/>
    </location>
</feature>
<dbReference type="GO" id="GO:0005886">
    <property type="term" value="C:plasma membrane"/>
    <property type="evidence" value="ECO:0007669"/>
    <property type="project" value="TreeGrafter"/>
</dbReference>
<dbReference type="PRINTS" id="PR00237">
    <property type="entry name" value="GPCRRHODOPSN"/>
</dbReference>
<evidence type="ECO:0000256" key="1">
    <source>
        <dbReference type="ARBA" id="ARBA00004141"/>
    </source>
</evidence>
<feature type="transmembrane region" description="Helical" evidence="10">
    <location>
        <begin position="395"/>
        <end position="420"/>
    </location>
</feature>
<sequence>MSLDQKLIALNDDVTRALLPVIIIIACLMVIGFIGNPMVMYFYGCRMKTTPSYMFIVTLAIFDMISCTISMPFEIYELCHFYTFDSPEACRTLRFINYFASIASGATLIAIAVDRYRKICKPFDKQISVKLAKVIIVLVIVFSAMTSWPSLVFYTVVPVNITEDPELVGFDCTTRRDEDFKRYITVYNLILFPIFIISIIVLIVLYSLVGKQLFNLKNFRFYASKRSPLSPTKSNKSEAMTMSISLPSPYKHDSKGDNYNVKTSRPLSLSPTDLESDINRKNTGTNGDLEFTDISAPKESERKRAETKISFDATSSPSSDTTDNSGASISRTKHSTSGSTKDKKLTAQNINTKRYTIITLSISIAFVLSFLPYLSLVTWRTLASDYEPNLLSESAMVAFQLFLRSFLISSASNPVIYGFLNTEFKAMVLRALRRVCCFCCMRKETRDISRSELSGHTGST</sequence>
<feature type="transmembrane region" description="Helical" evidence="10">
    <location>
        <begin position="355"/>
        <end position="375"/>
    </location>
</feature>
<keyword evidence="6 8" id="KW-0675">Receptor</keyword>
<gene>
    <name evidence="12" type="ORF">KP79_PYT23730</name>
</gene>
<evidence type="ECO:0000256" key="9">
    <source>
        <dbReference type="SAM" id="MobiDB-lite"/>
    </source>
</evidence>
<reference evidence="12 13" key="1">
    <citation type="journal article" date="2017" name="Nat. Ecol. Evol.">
        <title>Scallop genome provides insights into evolution of bilaterian karyotype and development.</title>
        <authorList>
            <person name="Wang S."/>
            <person name="Zhang J."/>
            <person name="Jiao W."/>
            <person name="Li J."/>
            <person name="Xun X."/>
            <person name="Sun Y."/>
            <person name="Guo X."/>
            <person name="Huan P."/>
            <person name="Dong B."/>
            <person name="Zhang L."/>
            <person name="Hu X."/>
            <person name="Sun X."/>
            <person name="Wang J."/>
            <person name="Zhao C."/>
            <person name="Wang Y."/>
            <person name="Wang D."/>
            <person name="Huang X."/>
            <person name="Wang R."/>
            <person name="Lv J."/>
            <person name="Li Y."/>
            <person name="Zhang Z."/>
            <person name="Liu B."/>
            <person name="Lu W."/>
            <person name="Hui Y."/>
            <person name="Liang J."/>
            <person name="Zhou Z."/>
            <person name="Hou R."/>
            <person name="Li X."/>
            <person name="Liu Y."/>
            <person name="Li H."/>
            <person name="Ning X."/>
            <person name="Lin Y."/>
            <person name="Zhao L."/>
            <person name="Xing Q."/>
            <person name="Dou J."/>
            <person name="Li Y."/>
            <person name="Mao J."/>
            <person name="Guo H."/>
            <person name="Dou H."/>
            <person name="Li T."/>
            <person name="Mu C."/>
            <person name="Jiang W."/>
            <person name="Fu Q."/>
            <person name="Fu X."/>
            <person name="Miao Y."/>
            <person name="Liu J."/>
            <person name="Yu Q."/>
            <person name="Li R."/>
            <person name="Liao H."/>
            <person name="Li X."/>
            <person name="Kong Y."/>
            <person name="Jiang Z."/>
            <person name="Chourrout D."/>
            <person name="Li R."/>
            <person name="Bao Z."/>
        </authorList>
    </citation>
    <scope>NUCLEOTIDE SEQUENCE [LARGE SCALE GENOMIC DNA]</scope>
    <source>
        <strain evidence="12 13">PY_sf001</strain>
    </source>
</reference>
<dbReference type="EMBL" id="NEDP02003085">
    <property type="protein sequence ID" value="OWF49553.1"/>
    <property type="molecule type" value="Genomic_DNA"/>
</dbReference>
<evidence type="ECO:0000256" key="5">
    <source>
        <dbReference type="ARBA" id="ARBA00023136"/>
    </source>
</evidence>
<keyword evidence="13" id="KW-1185">Reference proteome</keyword>
<name>A0A210QLC9_MIZYE</name>
<dbReference type="SUPFAM" id="SSF81321">
    <property type="entry name" value="Family A G protein-coupled receptor-like"/>
    <property type="match status" value="1"/>
</dbReference>
<keyword evidence="4 8" id="KW-0297">G-protein coupled receptor</keyword>
<dbReference type="CDD" id="cd00637">
    <property type="entry name" value="7tm_classA_rhodopsin-like"/>
    <property type="match status" value="1"/>
</dbReference>
<dbReference type="PANTHER" id="PTHR24243">
    <property type="entry name" value="G-PROTEIN COUPLED RECEPTOR"/>
    <property type="match status" value="1"/>
</dbReference>
<dbReference type="Proteomes" id="UP000242188">
    <property type="component" value="Unassembled WGS sequence"/>
</dbReference>
<feature type="compositionally biased region" description="Basic and acidic residues" evidence="9">
    <location>
        <begin position="296"/>
        <end position="309"/>
    </location>
</feature>
<feature type="transmembrane region" description="Helical" evidence="10">
    <location>
        <begin position="95"/>
        <end position="113"/>
    </location>
</feature>
<comment type="subcellular location">
    <subcellularLocation>
        <location evidence="1">Membrane</location>
        <topology evidence="1">Multi-pass membrane protein</topology>
    </subcellularLocation>
</comment>